<sequence length="172" mass="19607">MVNQVFMGEVNGVPFKTGMAVWNGAIVRQDLCEGDVIGLALVRKIQEDEYQLLYLNYFHTKSGSYSLTDSTVSHRKNMVCALDSITASLNVSSYPGDDVRMDIYRLVEGPSNNFKVLYYDSKKNEMQGHLAARFVRINKRQHGRESVDTITYTNCKFILSNIYVQEAFTEPR</sequence>
<dbReference type="AlphaFoldDB" id="A0A2P8G1P2"/>
<reference evidence="1 2" key="1">
    <citation type="submission" date="2018-03" db="EMBL/GenBank/DDBJ databases">
        <title>Genomic Encyclopedia of Archaeal and Bacterial Type Strains, Phase II (KMG-II): from individual species to whole genera.</title>
        <authorList>
            <person name="Goeker M."/>
        </authorList>
    </citation>
    <scope>NUCLEOTIDE SEQUENCE [LARGE SCALE GENOMIC DNA]</scope>
    <source>
        <strain evidence="1 2">DSM 29057</strain>
    </source>
</reference>
<proteinExistence type="predicted"/>
<protein>
    <submittedName>
        <fullName evidence="1">Uncharacterized protein</fullName>
    </submittedName>
</protein>
<comment type="caution">
    <text evidence="1">The sequence shown here is derived from an EMBL/GenBank/DDBJ whole genome shotgun (WGS) entry which is preliminary data.</text>
</comment>
<organism evidence="1 2">
    <name type="scientific">Dyadobacter jiangsuensis</name>
    <dbReference type="NCBI Taxonomy" id="1591085"/>
    <lineage>
        <taxon>Bacteria</taxon>
        <taxon>Pseudomonadati</taxon>
        <taxon>Bacteroidota</taxon>
        <taxon>Cytophagia</taxon>
        <taxon>Cytophagales</taxon>
        <taxon>Spirosomataceae</taxon>
        <taxon>Dyadobacter</taxon>
    </lineage>
</organism>
<dbReference type="Proteomes" id="UP000241964">
    <property type="component" value="Unassembled WGS sequence"/>
</dbReference>
<dbReference type="EMBL" id="PYAS01000007">
    <property type="protein sequence ID" value="PSL27902.1"/>
    <property type="molecule type" value="Genomic_DNA"/>
</dbReference>
<gene>
    <name evidence="1" type="ORF">CLV60_107167</name>
</gene>
<evidence type="ECO:0000313" key="1">
    <source>
        <dbReference type="EMBL" id="PSL27902.1"/>
    </source>
</evidence>
<name>A0A2P8G1P2_9BACT</name>
<evidence type="ECO:0000313" key="2">
    <source>
        <dbReference type="Proteomes" id="UP000241964"/>
    </source>
</evidence>
<keyword evidence="2" id="KW-1185">Reference proteome</keyword>
<accession>A0A2P8G1P2</accession>